<feature type="signal peptide" evidence="1">
    <location>
        <begin position="1"/>
        <end position="26"/>
    </location>
</feature>
<feature type="domain" description="IPT/TIG" evidence="2">
    <location>
        <begin position="205"/>
        <end position="274"/>
    </location>
</feature>
<dbReference type="InterPro" id="IPR002909">
    <property type="entry name" value="IPT_dom"/>
</dbReference>
<dbReference type="InterPro" id="IPR014756">
    <property type="entry name" value="Ig_E-set"/>
</dbReference>
<comment type="caution">
    <text evidence="3">The sequence shown here is derived from an EMBL/GenBank/DDBJ whole genome shotgun (WGS) entry which is preliminary data.</text>
</comment>
<dbReference type="OrthoDB" id="660167at2"/>
<dbReference type="RefSeq" id="WP_123132741.1">
    <property type="nucleotide sequence ID" value="NZ_JBHMAD010000007.1"/>
</dbReference>
<dbReference type="PROSITE" id="PS51257">
    <property type="entry name" value="PROKAR_LIPOPROTEIN"/>
    <property type="match status" value="1"/>
</dbReference>
<proteinExistence type="predicted"/>
<dbReference type="Gene3D" id="2.60.120.260">
    <property type="entry name" value="Galactose-binding domain-like"/>
    <property type="match status" value="1"/>
</dbReference>
<dbReference type="SUPFAM" id="SSF81296">
    <property type="entry name" value="E set domains"/>
    <property type="match status" value="2"/>
</dbReference>
<evidence type="ECO:0000259" key="2">
    <source>
        <dbReference type="Pfam" id="PF01833"/>
    </source>
</evidence>
<organism evidence="3 4">
    <name type="scientific">Rufibacter immobilis</name>
    <dbReference type="NCBI Taxonomy" id="1348778"/>
    <lineage>
        <taxon>Bacteria</taxon>
        <taxon>Pseudomonadati</taxon>
        <taxon>Bacteroidota</taxon>
        <taxon>Cytophagia</taxon>
        <taxon>Cytophagales</taxon>
        <taxon>Hymenobacteraceae</taxon>
        <taxon>Rufibacter</taxon>
    </lineage>
</organism>
<feature type="domain" description="IPT/TIG" evidence="2">
    <location>
        <begin position="123"/>
        <end position="177"/>
    </location>
</feature>
<name>A0A3M9MVU9_9BACT</name>
<dbReference type="AlphaFoldDB" id="A0A3M9MVU9"/>
<reference evidence="3 4" key="1">
    <citation type="submission" date="2018-11" db="EMBL/GenBank/DDBJ databases">
        <title>Rufibacter latericius sp. nov., isolated from water in Baiyang Lake.</title>
        <authorList>
            <person name="Yang Y."/>
        </authorList>
    </citation>
    <scope>NUCLEOTIDE SEQUENCE [LARGE SCALE GENOMIC DNA]</scope>
    <source>
        <strain evidence="3 4">MCC P1</strain>
    </source>
</reference>
<feature type="chain" id="PRO_5017993809" description="IPT/TIG domain-containing protein" evidence="1">
    <location>
        <begin position="27"/>
        <end position="433"/>
    </location>
</feature>
<dbReference type="Pfam" id="PF01833">
    <property type="entry name" value="TIG"/>
    <property type="match status" value="2"/>
</dbReference>
<accession>A0A3M9MVU9</accession>
<dbReference type="Gene3D" id="2.60.40.10">
    <property type="entry name" value="Immunoglobulins"/>
    <property type="match status" value="3"/>
</dbReference>
<keyword evidence="4" id="KW-1185">Reference proteome</keyword>
<evidence type="ECO:0000256" key="1">
    <source>
        <dbReference type="SAM" id="SignalP"/>
    </source>
</evidence>
<evidence type="ECO:0000313" key="3">
    <source>
        <dbReference type="EMBL" id="RNI29656.1"/>
    </source>
</evidence>
<dbReference type="Proteomes" id="UP000271010">
    <property type="component" value="Unassembled WGS sequence"/>
</dbReference>
<keyword evidence="1" id="KW-0732">Signal</keyword>
<dbReference type="CDD" id="cd00102">
    <property type="entry name" value="IPT"/>
    <property type="match status" value="1"/>
</dbReference>
<dbReference type="InterPro" id="IPR013783">
    <property type="entry name" value="Ig-like_fold"/>
</dbReference>
<sequence length="433" mass="46418">MKNFYNIKVLLLVCLLVVVGLLTSCSDDEDDANTGQVELLSFGPTGAKHGQTIKIVGRNLTQVESVQMAGATVNKSQFTSQSSEMIELVIPASAERGRITLKTVDGQDIVSKTVLSFEVLVEISSVTESAKPGANITVKGNNLNWVDSVRFGSLPTTVKTFVSKSMTELVLTVPLEAKTGTMIFYTGGTEPLVIETEEELTLTVPSISGFSPNPVERGSNLTITGTNLDLVKGVMFKGVSEPVTSFVSRSETQLVVTVPKEANKGTVSIISYSGIEDISSATMEIVGDLPPLAALPYVLYDDARGSGWGDWGWGGPSVWNSTEKVREGTVAAKKTYDGSNDAIRVHSDTPLSMAGYTKITFSVFGGAGTNGKIMKLVINEQWSSPYQFPIVEGEWTTYTLDLSEIGSPATISDVLFQSAAWAGVVHYDHIGFR</sequence>
<dbReference type="EMBL" id="RJJE01000009">
    <property type="protein sequence ID" value="RNI29656.1"/>
    <property type="molecule type" value="Genomic_DNA"/>
</dbReference>
<protein>
    <recommendedName>
        <fullName evidence="2">IPT/TIG domain-containing protein</fullName>
    </recommendedName>
</protein>
<gene>
    <name evidence="3" type="ORF">EFA69_08850</name>
</gene>
<evidence type="ECO:0000313" key="4">
    <source>
        <dbReference type="Proteomes" id="UP000271010"/>
    </source>
</evidence>